<reference evidence="12" key="1">
    <citation type="submission" date="2021-02" db="EMBL/GenBank/DDBJ databases">
        <authorList>
            <person name="Dougan E. K."/>
            <person name="Rhodes N."/>
            <person name="Thang M."/>
            <person name="Chan C."/>
        </authorList>
    </citation>
    <scope>NUCLEOTIDE SEQUENCE</scope>
</reference>
<feature type="compositionally biased region" description="Low complexity" evidence="8">
    <location>
        <begin position="679"/>
        <end position="700"/>
    </location>
</feature>
<evidence type="ECO:0000259" key="11">
    <source>
        <dbReference type="PROSITE" id="PS51194"/>
    </source>
</evidence>
<dbReference type="InterPro" id="IPR011545">
    <property type="entry name" value="DEAD/DEAH_box_helicase_dom"/>
</dbReference>
<keyword evidence="6" id="KW-0269">Exonuclease</keyword>
<evidence type="ECO:0000313" key="13">
    <source>
        <dbReference type="Proteomes" id="UP000626109"/>
    </source>
</evidence>
<keyword evidence="2" id="KW-0540">Nuclease</keyword>
<dbReference type="SUPFAM" id="SSF49899">
    <property type="entry name" value="Concanavalin A-like lectins/glucanases"/>
    <property type="match status" value="1"/>
</dbReference>
<feature type="compositionally biased region" description="Acidic residues" evidence="8">
    <location>
        <begin position="706"/>
        <end position="719"/>
    </location>
</feature>
<dbReference type="GO" id="GO:0003676">
    <property type="term" value="F:nucleic acid binding"/>
    <property type="evidence" value="ECO:0007669"/>
    <property type="project" value="InterPro"/>
</dbReference>
<evidence type="ECO:0008006" key="14">
    <source>
        <dbReference type="Google" id="ProtNLM"/>
    </source>
</evidence>
<protein>
    <recommendedName>
        <fullName evidence="14">ATP-dependent RNA helicase DDX1</fullName>
    </recommendedName>
</protein>
<feature type="domain" description="B30.2/SPRY" evidence="9">
    <location>
        <begin position="1"/>
        <end position="118"/>
    </location>
</feature>
<evidence type="ECO:0000313" key="12">
    <source>
        <dbReference type="EMBL" id="CAE8734642.1"/>
    </source>
</evidence>
<evidence type="ECO:0000259" key="9">
    <source>
        <dbReference type="PROSITE" id="PS50188"/>
    </source>
</evidence>
<evidence type="ECO:0000256" key="2">
    <source>
        <dbReference type="ARBA" id="ARBA00022722"/>
    </source>
</evidence>
<dbReference type="InterPro" id="IPR027417">
    <property type="entry name" value="P-loop_NTPase"/>
</dbReference>
<dbReference type="InterPro" id="IPR013320">
    <property type="entry name" value="ConA-like_dom_sf"/>
</dbReference>
<dbReference type="SMART" id="SM00490">
    <property type="entry name" value="HELICc"/>
    <property type="match status" value="1"/>
</dbReference>
<dbReference type="Proteomes" id="UP000626109">
    <property type="component" value="Unassembled WGS sequence"/>
</dbReference>
<comment type="similarity">
    <text evidence="1">Belongs to the DEAD box helicase family. DDX1 subfamily.</text>
</comment>
<dbReference type="GO" id="GO:0004527">
    <property type="term" value="F:exonuclease activity"/>
    <property type="evidence" value="ECO:0007669"/>
    <property type="project" value="UniProtKB-KW"/>
</dbReference>
<dbReference type="SMART" id="SM00487">
    <property type="entry name" value="DEXDc"/>
    <property type="match status" value="1"/>
</dbReference>
<dbReference type="PROSITE" id="PS50188">
    <property type="entry name" value="B302_SPRY"/>
    <property type="match status" value="1"/>
</dbReference>
<dbReference type="InterPro" id="IPR050079">
    <property type="entry name" value="DEAD_box_RNA_helicase"/>
</dbReference>
<dbReference type="GO" id="GO:0003724">
    <property type="term" value="F:RNA helicase activity"/>
    <property type="evidence" value="ECO:0007669"/>
    <property type="project" value="TreeGrafter"/>
</dbReference>
<dbReference type="InterPro" id="IPR014001">
    <property type="entry name" value="Helicase_ATP-bd"/>
</dbReference>
<evidence type="ECO:0000256" key="7">
    <source>
        <dbReference type="ARBA" id="ARBA00022840"/>
    </source>
</evidence>
<dbReference type="InterPro" id="IPR003877">
    <property type="entry name" value="SPRY_dom"/>
</dbReference>
<feature type="domain" description="Helicase ATP-binding" evidence="10">
    <location>
        <begin position="143"/>
        <end position="285"/>
    </location>
</feature>
<gene>
    <name evidence="12" type="ORF">PGLA2088_LOCUS47411</name>
</gene>
<dbReference type="InterPro" id="IPR001650">
    <property type="entry name" value="Helicase_C-like"/>
</dbReference>
<dbReference type="Pfam" id="PF00271">
    <property type="entry name" value="Helicase_C"/>
    <property type="match status" value="1"/>
</dbReference>
<dbReference type="CDD" id="cd18787">
    <property type="entry name" value="SF2_C_DEAD"/>
    <property type="match status" value="1"/>
</dbReference>
<keyword evidence="7" id="KW-0067">ATP-binding</keyword>
<dbReference type="GO" id="GO:0005524">
    <property type="term" value="F:ATP binding"/>
    <property type="evidence" value="ECO:0007669"/>
    <property type="project" value="UniProtKB-KW"/>
</dbReference>
<proteinExistence type="inferred from homology"/>
<evidence type="ECO:0000256" key="4">
    <source>
        <dbReference type="ARBA" id="ARBA00022801"/>
    </source>
</evidence>
<dbReference type="InterPro" id="IPR043136">
    <property type="entry name" value="B30.2/SPRY_sf"/>
</dbReference>
<keyword evidence="3" id="KW-0547">Nucleotide-binding</keyword>
<dbReference type="Gene3D" id="2.60.120.920">
    <property type="match status" value="1"/>
</dbReference>
<name>A0A813LI46_POLGL</name>
<organism evidence="12 13">
    <name type="scientific">Polarella glacialis</name>
    <name type="common">Dinoflagellate</name>
    <dbReference type="NCBI Taxonomy" id="89957"/>
    <lineage>
        <taxon>Eukaryota</taxon>
        <taxon>Sar</taxon>
        <taxon>Alveolata</taxon>
        <taxon>Dinophyceae</taxon>
        <taxon>Suessiales</taxon>
        <taxon>Suessiaceae</taxon>
        <taxon>Polarella</taxon>
    </lineage>
</organism>
<evidence type="ECO:0000256" key="8">
    <source>
        <dbReference type="SAM" id="MobiDB-lite"/>
    </source>
</evidence>
<keyword evidence="5" id="KW-0347">Helicase</keyword>
<dbReference type="AlphaFoldDB" id="A0A813LI46"/>
<evidence type="ECO:0000256" key="5">
    <source>
        <dbReference type="ARBA" id="ARBA00022806"/>
    </source>
</evidence>
<dbReference type="InterPro" id="IPR001870">
    <property type="entry name" value="B30.2/SPRY"/>
</dbReference>
<dbReference type="PROSITE" id="PS51192">
    <property type="entry name" value="HELICASE_ATP_BIND_1"/>
    <property type="match status" value="1"/>
</dbReference>
<evidence type="ECO:0000256" key="6">
    <source>
        <dbReference type="ARBA" id="ARBA00022839"/>
    </source>
</evidence>
<dbReference type="SMART" id="SM00449">
    <property type="entry name" value="SPRY"/>
    <property type="match status" value="1"/>
</dbReference>
<evidence type="ECO:0000259" key="10">
    <source>
        <dbReference type="PROSITE" id="PS51192"/>
    </source>
</evidence>
<dbReference type="Gene3D" id="3.40.50.300">
    <property type="entry name" value="P-loop containing nucleotide triphosphate hydrolases"/>
    <property type="match status" value="2"/>
</dbReference>
<accession>A0A813LI46</accession>
<dbReference type="Pfam" id="PF00622">
    <property type="entry name" value="SPRY"/>
    <property type="match status" value="1"/>
</dbReference>
<feature type="domain" description="Helicase C-terminal" evidence="11">
    <location>
        <begin position="367"/>
        <end position="525"/>
    </location>
</feature>
<dbReference type="EMBL" id="CAJNNW010036466">
    <property type="protein sequence ID" value="CAE8734642.1"/>
    <property type="molecule type" value="Genomic_DNA"/>
</dbReference>
<comment type="caution">
    <text evidence="12">The sequence shown here is derived from an EMBL/GenBank/DDBJ whole genome shotgun (WGS) entry which is preliminary data.</text>
</comment>
<keyword evidence="4" id="KW-0378">Hydrolase</keyword>
<dbReference type="PANTHER" id="PTHR47959:SF13">
    <property type="entry name" value="ATP-DEPENDENT RNA HELICASE RHLE"/>
    <property type="match status" value="1"/>
</dbReference>
<dbReference type="GO" id="GO:0005829">
    <property type="term" value="C:cytosol"/>
    <property type="evidence" value="ECO:0007669"/>
    <property type="project" value="TreeGrafter"/>
</dbReference>
<feature type="region of interest" description="Disordered" evidence="8">
    <location>
        <begin position="669"/>
        <end position="743"/>
    </location>
</feature>
<dbReference type="PROSITE" id="PS51194">
    <property type="entry name" value="HELICASE_CTER"/>
    <property type="match status" value="1"/>
</dbReference>
<evidence type="ECO:0000256" key="3">
    <source>
        <dbReference type="ARBA" id="ARBA00022741"/>
    </source>
</evidence>
<dbReference type="SUPFAM" id="SSF52540">
    <property type="entry name" value="P-loop containing nucleoside triphosphate hydrolases"/>
    <property type="match status" value="1"/>
</dbReference>
<evidence type="ECO:0000256" key="1">
    <source>
        <dbReference type="ARBA" id="ARBA00008765"/>
    </source>
</evidence>
<sequence length="743" mass="82311">MFVLVTEDGWELDVVGRWSAGFAKLELGIDEKSFGYGSTGKKSFNRKFEDYGEVYEEGDIIGCLLDREKQTVSFTKNGRDMGVAFKLPPDMQRIGLKPHICGKGFMAAAKFDGPLEYPVEGYTPIGQIDPAHSPQGTSQAKGKRPPLCMILEPTRDLAEQTYKCMTKFNKYLENPTVRITLFVGGIDEKEQFRALEEGVDIVVGTLQKLMDYVRRGKLDVTQMKFLVLDEADDLQKKDDRKEIPRLNAQIKRGRRDRVQTLFFSATLHTPEVVTMIDEITTRPIWVDLKGKDSVPETVQHVALYIDPMMDLQWSDAEIAVRAKAPKEQPEPDGVHTKPSMSTIDGRYPDALKMSQSIKMIKPKMVVKLADAFNMSQCLVFCRTNVDCNNLEAYLNRLGGTKGYGGKMETGKENPYSCVVLAGMRDQDERRTNLASFKEGDVRFLVCTDVAARGIDIAGLPYVIQTTLPDDIENYIHRIGRCGRAERMGLAISIVATEKEKVWYHKCPSKGKNCIGNTKLTIPFGSDGKLRSRDESNWIVDEGGCTIWYDEPGLIKQVEKRIGMPMKVMDPEDFSVPGVLESPFGEEFRKKAKKEQAVAKEPPSRRALLRKKEDAQLVVYGAKKNDKTIAMSAKHTSALAPVVNELASLEKEIQQMFAKVMWGSFESGLPAPSKGRSKGAPASAAAAAAPAAPAAAAPAAPVKMEVQEETEPAAEMEVDGDTSAKRVATGWASGAGKPKRKARW</sequence>
<dbReference type="Pfam" id="PF00270">
    <property type="entry name" value="DEAD"/>
    <property type="match status" value="1"/>
</dbReference>
<dbReference type="PANTHER" id="PTHR47959">
    <property type="entry name" value="ATP-DEPENDENT RNA HELICASE RHLE-RELATED"/>
    <property type="match status" value="1"/>
</dbReference>